<evidence type="ECO:0000313" key="5">
    <source>
        <dbReference type="Proteomes" id="UP000019132"/>
    </source>
</evidence>
<accession>K3X3L8</accession>
<evidence type="ECO:0000256" key="1">
    <source>
        <dbReference type="PROSITE-ProRule" id="PRU00529"/>
    </source>
</evidence>
<dbReference type="Proteomes" id="UP000019132">
    <property type="component" value="Unassembled WGS sequence"/>
</dbReference>
<dbReference type="PROSITE" id="PS51165">
    <property type="entry name" value="THUMP"/>
    <property type="match status" value="1"/>
</dbReference>
<dbReference type="InterPro" id="IPR004114">
    <property type="entry name" value="THUMP_dom"/>
</dbReference>
<feature type="region of interest" description="Disordered" evidence="2">
    <location>
        <begin position="1"/>
        <end position="43"/>
    </location>
</feature>
<keyword evidence="5" id="KW-1185">Reference proteome</keyword>
<feature type="region of interest" description="Disordered" evidence="2">
    <location>
        <begin position="307"/>
        <end position="342"/>
    </location>
</feature>
<evidence type="ECO:0000256" key="2">
    <source>
        <dbReference type="SAM" id="MobiDB-lite"/>
    </source>
</evidence>
<dbReference type="VEuPathDB" id="FungiDB:PYU1_G011791"/>
<organism evidence="4 5">
    <name type="scientific">Globisporangium ultimum (strain ATCC 200006 / CBS 805.95 / DAOM BR144)</name>
    <name type="common">Pythium ultimum</name>
    <dbReference type="NCBI Taxonomy" id="431595"/>
    <lineage>
        <taxon>Eukaryota</taxon>
        <taxon>Sar</taxon>
        <taxon>Stramenopiles</taxon>
        <taxon>Oomycota</taxon>
        <taxon>Peronosporomycetes</taxon>
        <taxon>Pythiales</taxon>
        <taxon>Pythiaceae</taxon>
        <taxon>Globisporangium</taxon>
    </lineage>
</organism>
<dbReference type="STRING" id="431595.K3X3L8"/>
<dbReference type="InterPro" id="IPR040183">
    <property type="entry name" value="THUMPD1-like"/>
</dbReference>
<feature type="compositionally biased region" description="Acidic residues" evidence="2">
    <location>
        <begin position="78"/>
        <end position="90"/>
    </location>
</feature>
<feature type="domain" description="THUMP" evidence="3">
    <location>
        <begin position="153"/>
        <end position="271"/>
    </location>
</feature>
<sequence>MAGEASGNKRKKQWKSDGQDANKRYKGALSSAASAKGSGGVLVTCDKTKERQSVRDALNILNEAADKFFPSTKQEADGGNDEDDEDDDNDASATATTVQQKLQDEINALKSDAKKRKTGRFTALDTGVKGVILIQILDKEISAIALITKIFEEVEATKEFASRFINRMIPLEKLGHAAKDDILELAKPMVEAHLKEFQEEQKKLHGDDAEIVPLEYAVEIKRRNCTHLNSMEVINGLAALVGPEQKVNLTAPKSIILVEVFRNYHIIVMQSTCGVSVVTKFHEYKKYNVRSILDPPVKGLVDQRLKFSKKKDEKEADKEQDGDAAKAAAKGDDNDAKKVKAE</sequence>
<dbReference type="SUPFAM" id="SSF143437">
    <property type="entry name" value="THUMP domain-like"/>
    <property type="match status" value="1"/>
</dbReference>
<evidence type="ECO:0000313" key="4">
    <source>
        <dbReference type="EnsemblProtists" id="PYU1_T011817"/>
    </source>
</evidence>
<feature type="compositionally biased region" description="Low complexity" evidence="2">
    <location>
        <begin position="27"/>
        <end position="36"/>
    </location>
</feature>
<dbReference type="AlphaFoldDB" id="K3X3L8"/>
<dbReference type="Pfam" id="PF02926">
    <property type="entry name" value="THUMP"/>
    <property type="match status" value="1"/>
</dbReference>
<dbReference type="GO" id="GO:0006400">
    <property type="term" value="P:tRNA modification"/>
    <property type="evidence" value="ECO:0007669"/>
    <property type="project" value="InterPro"/>
</dbReference>
<reference evidence="5" key="1">
    <citation type="journal article" date="2010" name="Genome Biol.">
        <title>Genome sequence of the necrotrophic plant pathogen Pythium ultimum reveals original pathogenicity mechanisms and effector repertoire.</title>
        <authorList>
            <person name="Levesque C.A."/>
            <person name="Brouwer H."/>
            <person name="Cano L."/>
            <person name="Hamilton J.P."/>
            <person name="Holt C."/>
            <person name="Huitema E."/>
            <person name="Raffaele S."/>
            <person name="Robideau G.P."/>
            <person name="Thines M."/>
            <person name="Win J."/>
            <person name="Zerillo M.M."/>
            <person name="Beakes G.W."/>
            <person name="Boore J.L."/>
            <person name="Busam D."/>
            <person name="Dumas B."/>
            <person name="Ferriera S."/>
            <person name="Fuerstenberg S.I."/>
            <person name="Gachon C.M."/>
            <person name="Gaulin E."/>
            <person name="Govers F."/>
            <person name="Grenville-Briggs L."/>
            <person name="Horner N."/>
            <person name="Hostetler J."/>
            <person name="Jiang R.H."/>
            <person name="Johnson J."/>
            <person name="Krajaejun T."/>
            <person name="Lin H."/>
            <person name="Meijer H.J."/>
            <person name="Moore B."/>
            <person name="Morris P."/>
            <person name="Phuntmart V."/>
            <person name="Puiu D."/>
            <person name="Shetty J."/>
            <person name="Stajich J.E."/>
            <person name="Tripathy S."/>
            <person name="Wawra S."/>
            <person name="van West P."/>
            <person name="Whitty B.R."/>
            <person name="Coutinho P.M."/>
            <person name="Henrissat B."/>
            <person name="Martin F."/>
            <person name="Thomas P.D."/>
            <person name="Tyler B.M."/>
            <person name="De Vries R.P."/>
            <person name="Kamoun S."/>
            <person name="Yandell M."/>
            <person name="Tisserat N."/>
            <person name="Buell C.R."/>
        </authorList>
    </citation>
    <scope>NUCLEOTIDE SEQUENCE</scope>
    <source>
        <strain evidence="5">DAOM:BR144</strain>
    </source>
</reference>
<feature type="compositionally biased region" description="Basic and acidic residues" evidence="2">
    <location>
        <begin position="14"/>
        <end position="23"/>
    </location>
</feature>
<dbReference type="EnsemblProtists" id="PYU1_T011817">
    <property type="protein sequence ID" value="PYU1_T011817"/>
    <property type="gene ID" value="PYU1_G011791"/>
</dbReference>
<proteinExistence type="predicted"/>
<dbReference type="HOGENOM" id="CLU_039352_2_3_1"/>
<evidence type="ECO:0000259" key="3">
    <source>
        <dbReference type="PROSITE" id="PS51165"/>
    </source>
</evidence>
<dbReference type="GO" id="GO:0003723">
    <property type="term" value="F:RNA binding"/>
    <property type="evidence" value="ECO:0007669"/>
    <property type="project" value="UniProtKB-UniRule"/>
</dbReference>
<keyword evidence="1" id="KW-0694">RNA-binding</keyword>
<dbReference type="PANTHER" id="PTHR13452:SF10">
    <property type="entry name" value="THUMP DOMAIN-CONTAINING PROTEIN 1"/>
    <property type="match status" value="1"/>
</dbReference>
<name>K3X3L8_GLOUD</name>
<dbReference type="EMBL" id="GL376637">
    <property type="status" value="NOT_ANNOTATED_CDS"/>
    <property type="molecule type" value="Genomic_DNA"/>
</dbReference>
<dbReference type="OMA" id="MNEKACV"/>
<dbReference type="PANTHER" id="PTHR13452">
    <property type="entry name" value="THUMP DOMAIN CONTAINING PROTEIN 1-RELATED"/>
    <property type="match status" value="1"/>
</dbReference>
<reference evidence="4" key="3">
    <citation type="submission" date="2015-02" db="UniProtKB">
        <authorList>
            <consortium name="EnsemblProtists"/>
        </authorList>
    </citation>
    <scope>IDENTIFICATION</scope>
    <source>
        <strain evidence="4">DAOM BR144</strain>
    </source>
</reference>
<dbReference type="eggNOG" id="KOG3943">
    <property type="taxonomic scope" value="Eukaryota"/>
</dbReference>
<reference evidence="5" key="2">
    <citation type="submission" date="2010-04" db="EMBL/GenBank/DDBJ databases">
        <authorList>
            <person name="Buell R."/>
            <person name="Hamilton J."/>
            <person name="Hostetler J."/>
        </authorList>
    </citation>
    <scope>NUCLEOTIDE SEQUENCE [LARGE SCALE GENOMIC DNA]</scope>
    <source>
        <strain evidence="5">DAOM:BR144</strain>
    </source>
</reference>
<protein>
    <recommendedName>
        <fullName evidence="3">THUMP domain-containing protein</fullName>
    </recommendedName>
</protein>
<dbReference type="CDD" id="cd11717">
    <property type="entry name" value="THUMP_THUMPD1_like"/>
    <property type="match status" value="1"/>
</dbReference>
<dbReference type="InParanoid" id="K3X3L8"/>
<feature type="region of interest" description="Disordered" evidence="2">
    <location>
        <begin position="66"/>
        <end position="96"/>
    </location>
</feature>
<dbReference type="Gene3D" id="3.30.2300.10">
    <property type="entry name" value="THUMP superfamily"/>
    <property type="match status" value="1"/>
</dbReference>